<evidence type="ECO:0000313" key="11">
    <source>
        <dbReference type="Proteomes" id="UP000464597"/>
    </source>
</evidence>
<dbReference type="NCBIfam" id="NF008559">
    <property type="entry name" value="PRK11504.1"/>
    <property type="match status" value="1"/>
</dbReference>
<keyword evidence="2 6" id="KW-0479">Metal-binding</keyword>
<dbReference type="PANTHER" id="PTHR10638:SF41">
    <property type="entry name" value="AMINE OXIDASE"/>
    <property type="match status" value="1"/>
</dbReference>
<keyword evidence="11" id="KW-1185">Reference proteome</keyword>
<dbReference type="EC" id="1.4.3.-" evidence="6"/>
<keyword evidence="5 6" id="KW-0186">Copper</keyword>
<evidence type="ECO:0000256" key="4">
    <source>
        <dbReference type="ARBA" id="ARBA00023002"/>
    </source>
</evidence>
<reference evidence="11" key="1">
    <citation type="submission" date="2019-12" db="EMBL/GenBank/DDBJ databases">
        <title>Complete and draft genome sequences of new strains and members of some known species of the genus Rathayibacter isolated from plants.</title>
        <authorList>
            <person name="Tarlachkov S.V."/>
            <person name="Starodumova I.P."/>
            <person name="Dorofeeva L.V."/>
            <person name="Prisyazhnaya N.V."/>
            <person name="Leyn S."/>
            <person name="Zlamal J."/>
            <person name="Elan M."/>
            <person name="Osterman A.L."/>
            <person name="Nadler S."/>
            <person name="Subbotin S.A."/>
            <person name="Evtushenko L.I."/>
        </authorList>
    </citation>
    <scope>NUCLEOTIDE SEQUENCE [LARGE SCALE GENOMIC DNA]</scope>
    <source>
        <strain evidence="11">VKM Ac-2802</strain>
    </source>
</reference>
<dbReference type="PROSITE" id="PS01164">
    <property type="entry name" value="COPPER_AMINE_OXID_1"/>
    <property type="match status" value="1"/>
</dbReference>
<protein>
    <recommendedName>
        <fullName evidence="6">Amine oxidase</fullName>
        <ecNumber evidence="6">1.4.3.-</ecNumber>
    </recommendedName>
</protein>
<sequence>MSSTSTSTSTTTTTTAHSLDPLAAAEIASFVAAVRASDRIGARPRFWGISLDEEKARGIAPGGARPVRLVVLDPDARAAWEVRGWTAGPDSPAIVEVWTDVDHRRPGVSSDEARLIAQAARNSPLLKEALALRGITDTSLVWVDPESITGFVPDDLADRRLSWGTVWYREFPEDNGYARPVAGLVPILDLDTLEVIRIEDHGVIPMASETGVYTAGTWGPDREVSKLDIVQADGPGFAIEGHRVEWQNWSFRVGFSHREGLVLHELTYRDGDVERPVLARAAVNEMYVPYLDSDPTAYRKNFFDWGEYGAGPLTASLELGCDCLGEIRYFDVDYLDGHGEPQTIVNGICLHEEDDSILWKHVNTRTGSAEVRRSRRLVISSFATVANYDYGFYWSLYQDGSVELEVKLTGLMSVSGIADGESPRSGRMVAPNVQAPIHQHYFAVRLDTAIDGPLNRLVEVHAEADPDETTNPYGNACLAVETPLASESVAARRADPSRALHWRIESESAQNRYGEATAYRLALQNTAQLYARPGSVVERKAPFVGQHLWASAFDPEQRFIAGEYPNQGELGDDGVHVWQQADRSLENERLVLWPVLGVHHFPRPEQWPIMPVDRISLRLEPDGFFDRNPSLDVPASESAHCAPGGSGEAHACHTDSASDAHAGHEHAEQQHGHEGGR</sequence>
<feature type="domain" description="Copper amine oxidase catalytic" evidence="8">
    <location>
        <begin position="228"/>
        <end position="631"/>
    </location>
</feature>
<evidence type="ECO:0000256" key="6">
    <source>
        <dbReference type="RuleBase" id="RU000672"/>
    </source>
</evidence>
<dbReference type="InterPro" id="IPR049948">
    <property type="entry name" value="Cu_Am_ox_TPQ-bd"/>
</dbReference>
<dbReference type="Gene3D" id="2.70.98.20">
    <property type="entry name" value="Copper amine oxidase, catalytic domain"/>
    <property type="match status" value="1"/>
</dbReference>
<dbReference type="EMBL" id="CP047180">
    <property type="protein sequence ID" value="QHC64454.1"/>
    <property type="molecule type" value="Genomic_DNA"/>
</dbReference>
<comment type="similarity">
    <text evidence="1 6">Belongs to the copper/topaquinone oxidase family.</text>
</comment>
<dbReference type="InterPro" id="IPR015802">
    <property type="entry name" value="Cu_amine_oxidase_N3"/>
</dbReference>
<evidence type="ECO:0000259" key="8">
    <source>
        <dbReference type="Pfam" id="PF01179"/>
    </source>
</evidence>
<comment type="PTM">
    <text evidence="6">Topaquinone (TPQ) is generated by copper-dependent autoxidation of a specific tyrosyl residue.</text>
</comment>
<dbReference type="InterPro" id="IPR000269">
    <property type="entry name" value="Cu_amine_oxidase"/>
</dbReference>
<evidence type="ECO:0000259" key="9">
    <source>
        <dbReference type="Pfam" id="PF02728"/>
    </source>
</evidence>
<dbReference type="Pfam" id="PF02728">
    <property type="entry name" value="Cu_amine_oxidN3"/>
    <property type="match status" value="1"/>
</dbReference>
<evidence type="ECO:0000256" key="7">
    <source>
        <dbReference type="SAM" id="MobiDB-lite"/>
    </source>
</evidence>
<dbReference type="InterPro" id="IPR036460">
    <property type="entry name" value="Cu_amine_oxidase_C_sf"/>
</dbReference>
<dbReference type="Gene3D" id="3.10.450.40">
    <property type="match status" value="2"/>
</dbReference>
<dbReference type="InterPro" id="IPR016182">
    <property type="entry name" value="Cu_amine_oxidase_N-reg"/>
</dbReference>
<feature type="region of interest" description="Disordered" evidence="7">
    <location>
        <begin position="628"/>
        <end position="677"/>
    </location>
</feature>
<dbReference type="Pfam" id="PF01179">
    <property type="entry name" value="Cu_amine_oxid"/>
    <property type="match status" value="1"/>
</dbReference>
<evidence type="ECO:0000256" key="2">
    <source>
        <dbReference type="ARBA" id="ARBA00022723"/>
    </source>
</evidence>
<dbReference type="SUPFAM" id="SSF54416">
    <property type="entry name" value="Amine oxidase N-terminal region"/>
    <property type="match status" value="1"/>
</dbReference>
<comment type="cofactor">
    <cofactor evidence="6">
        <name>Cu cation</name>
        <dbReference type="ChEBI" id="CHEBI:23378"/>
    </cofactor>
    <text evidence="6">Contains 1 topaquinone per subunit.</text>
</comment>
<accession>A0ABX6H3U4</accession>
<evidence type="ECO:0000313" key="10">
    <source>
        <dbReference type="EMBL" id="QHC64454.1"/>
    </source>
</evidence>
<name>A0ABX6H3U4_9MICO</name>
<evidence type="ECO:0000256" key="1">
    <source>
        <dbReference type="ARBA" id="ARBA00007983"/>
    </source>
</evidence>
<evidence type="ECO:0000256" key="5">
    <source>
        <dbReference type="ARBA" id="ARBA00023008"/>
    </source>
</evidence>
<dbReference type="InterPro" id="IPR015798">
    <property type="entry name" value="Cu_amine_oxidase_C"/>
</dbReference>
<dbReference type="Proteomes" id="UP000464597">
    <property type="component" value="Chromosome"/>
</dbReference>
<proteinExistence type="inferred from homology"/>
<feature type="compositionally biased region" description="Basic and acidic residues" evidence="7">
    <location>
        <begin position="650"/>
        <end position="677"/>
    </location>
</feature>
<dbReference type="PANTHER" id="PTHR10638">
    <property type="entry name" value="COPPER AMINE OXIDASE"/>
    <property type="match status" value="1"/>
</dbReference>
<keyword evidence="4 6" id="KW-0560">Oxidoreductase</keyword>
<dbReference type="GO" id="GO:0008131">
    <property type="term" value="F:primary methylamine oxidase activity"/>
    <property type="evidence" value="ECO:0007669"/>
    <property type="project" value="UniProtKB-EC"/>
</dbReference>
<organism evidence="10 11">
    <name type="scientific">Rathayibacter festucae</name>
    <dbReference type="NCBI Taxonomy" id="110937"/>
    <lineage>
        <taxon>Bacteria</taxon>
        <taxon>Bacillati</taxon>
        <taxon>Actinomycetota</taxon>
        <taxon>Actinomycetes</taxon>
        <taxon>Micrococcales</taxon>
        <taxon>Microbacteriaceae</taxon>
        <taxon>Rathayibacter</taxon>
    </lineage>
</organism>
<keyword evidence="3 6" id="KW-0801">TPQ</keyword>
<dbReference type="RefSeq" id="WP_159423816.1">
    <property type="nucleotide sequence ID" value="NZ_CP047180.1"/>
</dbReference>
<evidence type="ECO:0000256" key="3">
    <source>
        <dbReference type="ARBA" id="ARBA00022772"/>
    </source>
</evidence>
<gene>
    <name evidence="10" type="ORF">GSU69_18390</name>
</gene>
<dbReference type="SUPFAM" id="SSF49998">
    <property type="entry name" value="Amine oxidase catalytic domain"/>
    <property type="match status" value="1"/>
</dbReference>
<feature type="domain" description="Copper amine oxidase N3-terminal" evidence="9">
    <location>
        <begin position="107"/>
        <end position="204"/>
    </location>
</feature>